<organism evidence="1">
    <name type="scientific">Tanacetum cinerariifolium</name>
    <name type="common">Dalmatian daisy</name>
    <name type="synonym">Chrysanthemum cinerariifolium</name>
    <dbReference type="NCBI Taxonomy" id="118510"/>
    <lineage>
        <taxon>Eukaryota</taxon>
        <taxon>Viridiplantae</taxon>
        <taxon>Streptophyta</taxon>
        <taxon>Embryophyta</taxon>
        <taxon>Tracheophyta</taxon>
        <taxon>Spermatophyta</taxon>
        <taxon>Magnoliopsida</taxon>
        <taxon>eudicotyledons</taxon>
        <taxon>Gunneridae</taxon>
        <taxon>Pentapetalae</taxon>
        <taxon>asterids</taxon>
        <taxon>campanulids</taxon>
        <taxon>Asterales</taxon>
        <taxon>Asteraceae</taxon>
        <taxon>Asteroideae</taxon>
        <taxon>Anthemideae</taxon>
        <taxon>Anthemidinae</taxon>
        <taxon>Tanacetum</taxon>
    </lineage>
</organism>
<reference evidence="1" key="1">
    <citation type="journal article" date="2019" name="Sci. Rep.">
        <title>Draft genome of Tanacetum cinerariifolium, the natural source of mosquito coil.</title>
        <authorList>
            <person name="Yamashiro T."/>
            <person name="Shiraishi A."/>
            <person name="Satake H."/>
            <person name="Nakayama K."/>
        </authorList>
    </citation>
    <scope>NUCLEOTIDE SEQUENCE</scope>
</reference>
<comment type="caution">
    <text evidence="1">The sequence shown here is derived from an EMBL/GenBank/DDBJ whole genome shotgun (WGS) entry which is preliminary data.</text>
</comment>
<evidence type="ECO:0000313" key="1">
    <source>
        <dbReference type="EMBL" id="GEU82606.1"/>
    </source>
</evidence>
<protein>
    <submittedName>
        <fullName evidence="1">Uncharacterized protein</fullName>
    </submittedName>
</protein>
<proteinExistence type="predicted"/>
<sequence>MFETTAYLTHDKLRALYDALQESMQIVKLQARYGLPNPYRKKRSHDDQYPLENHEWEKKMKRQKNVGGSLFKIKKALVDTSNYERFKDADEPRQEQERTIPARYFFNNDLEYLRNGNKEKKYDLLVINIKAIGYEQEGIKEMIPYL</sequence>
<accession>A0A6L2N8R8</accession>
<name>A0A6L2N8R8_TANCI</name>
<dbReference type="AlphaFoldDB" id="A0A6L2N8R8"/>
<dbReference type="EMBL" id="BKCJ010008512">
    <property type="protein sequence ID" value="GEU82606.1"/>
    <property type="molecule type" value="Genomic_DNA"/>
</dbReference>
<gene>
    <name evidence="1" type="ORF">Tci_054584</name>
</gene>